<evidence type="ECO:0000259" key="7">
    <source>
        <dbReference type="Pfam" id="PF04321"/>
    </source>
</evidence>
<keyword evidence="6" id="KW-0560">Oxidoreductase</keyword>
<evidence type="ECO:0000256" key="6">
    <source>
        <dbReference type="RuleBase" id="RU364082"/>
    </source>
</evidence>
<gene>
    <name evidence="8" type="ORF">SAMN06295916_0638</name>
</gene>
<dbReference type="Gene3D" id="3.90.25.10">
    <property type="entry name" value="UDP-galactose 4-epimerase, domain 1"/>
    <property type="match status" value="1"/>
</dbReference>
<dbReference type="NCBIfam" id="TIGR01214">
    <property type="entry name" value="rmlD"/>
    <property type="match status" value="1"/>
</dbReference>
<evidence type="ECO:0000256" key="1">
    <source>
        <dbReference type="ARBA" id="ARBA00004781"/>
    </source>
</evidence>
<dbReference type="SUPFAM" id="SSF51735">
    <property type="entry name" value="NAD(P)-binding Rossmann-fold domains"/>
    <property type="match status" value="1"/>
</dbReference>
<evidence type="ECO:0000256" key="4">
    <source>
        <dbReference type="ARBA" id="ARBA00017099"/>
    </source>
</evidence>
<dbReference type="UniPathway" id="UPA00124"/>
<dbReference type="CDD" id="cd05254">
    <property type="entry name" value="dTDP_HR_like_SDR_e"/>
    <property type="match status" value="1"/>
</dbReference>
<dbReference type="InterPro" id="IPR029903">
    <property type="entry name" value="RmlD-like-bd"/>
</dbReference>
<evidence type="ECO:0000313" key="8">
    <source>
        <dbReference type="EMBL" id="SNC62244.1"/>
    </source>
</evidence>
<evidence type="ECO:0000256" key="3">
    <source>
        <dbReference type="ARBA" id="ARBA00012929"/>
    </source>
</evidence>
<reference evidence="8 9" key="1">
    <citation type="submission" date="2017-06" db="EMBL/GenBank/DDBJ databases">
        <authorList>
            <person name="Kim H.J."/>
            <person name="Triplett B.A."/>
        </authorList>
    </citation>
    <scope>NUCLEOTIDE SEQUENCE [LARGE SCALE GENOMIC DNA]</scope>
    <source>
        <strain evidence="8 9">MWH-VicM1</strain>
    </source>
</reference>
<comment type="catalytic activity">
    <reaction evidence="5 6">
        <text>dTDP-beta-L-rhamnose + NADP(+) = dTDP-4-dehydro-beta-L-rhamnose + NADPH + H(+)</text>
        <dbReference type="Rhea" id="RHEA:21796"/>
        <dbReference type="ChEBI" id="CHEBI:15378"/>
        <dbReference type="ChEBI" id="CHEBI:57510"/>
        <dbReference type="ChEBI" id="CHEBI:57783"/>
        <dbReference type="ChEBI" id="CHEBI:58349"/>
        <dbReference type="ChEBI" id="CHEBI:62830"/>
        <dbReference type="EC" id="1.1.1.133"/>
    </reaction>
</comment>
<comment type="function">
    <text evidence="6">Catalyzes the reduction of dTDP-6-deoxy-L-lyxo-4-hexulose to yield dTDP-L-rhamnose.</text>
</comment>
<dbReference type="GO" id="GO:0008831">
    <property type="term" value="F:dTDP-4-dehydrorhamnose reductase activity"/>
    <property type="evidence" value="ECO:0007669"/>
    <property type="project" value="UniProtKB-EC"/>
</dbReference>
<protein>
    <recommendedName>
        <fullName evidence="4 6">dTDP-4-dehydrorhamnose reductase</fullName>
        <ecNumber evidence="3 6">1.1.1.133</ecNumber>
    </recommendedName>
</protein>
<dbReference type="Proteomes" id="UP000197215">
    <property type="component" value="Unassembled WGS sequence"/>
</dbReference>
<dbReference type="OrthoDB" id="9803892at2"/>
<dbReference type="Pfam" id="PF04321">
    <property type="entry name" value="RmlD_sub_bind"/>
    <property type="match status" value="1"/>
</dbReference>
<dbReference type="AlphaFoldDB" id="A0A212T8X0"/>
<dbReference type="GO" id="GO:0005829">
    <property type="term" value="C:cytosol"/>
    <property type="evidence" value="ECO:0007669"/>
    <property type="project" value="TreeGrafter"/>
</dbReference>
<dbReference type="RefSeq" id="WP_088812525.1">
    <property type="nucleotide sequence ID" value="NZ_FYEX01000001.1"/>
</dbReference>
<dbReference type="PANTHER" id="PTHR10491">
    <property type="entry name" value="DTDP-4-DEHYDRORHAMNOSE REDUCTASE"/>
    <property type="match status" value="1"/>
</dbReference>
<feature type="domain" description="RmlD-like substrate binding" evidence="7">
    <location>
        <begin position="15"/>
        <end position="322"/>
    </location>
</feature>
<accession>A0A212T8X0</accession>
<keyword evidence="6" id="KW-0521">NADP</keyword>
<name>A0A212T8X0_9BURK</name>
<dbReference type="EMBL" id="FYEX01000001">
    <property type="protein sequence ID" value="SNC62244.1"/>
    <property type="molecule type" value="Genomic_DNA"/>
</dbReference>
<dbReference type="GO" id="GO:0019305">
    <property type="term" value="P:dTDP-rhamnose biosynthetic process"/>
    <property type="evidence" value="ECO:0007669"/>
    <property type="project" value="UniProtKB-UniPathway"/>
</dbReference>
<comment type="cofactor">
    <cofactor evidence="6">
        <name>Mg(2+)</name>
        <dbReference type="ChEBI" id="CHEBI:18420"/>
    </cofactor>
    <text evidence="6">Binds 1 Mg(2+) ion per monomer.</text>
</comment>
<evidence type="ECO:0000256" key="2">
    <source>
        <dbReference type="ARBA" id="ARBA00010944"/>
    </source>
</evidence>
<dbReference type="Gene3D" id="3.40.50.720">
    <property type="entry name" value="NAD(P)-binding Rossmann-like Domain"/>
    <property type="match status" value="1"/>
</dbReference>
<comment type="pathway">
    <text evidence="1 6">Carbohydrate biosynthesis; dTDP-L-rhamnose biosynthesis.</text>
</comment>
<dbReference type="InterPro" id="IPR036291">
    <property type="entry name" value="NAD(P)-bd_dom_sf"/>
</dbReference>
<evidence type="ECO:0000256" key="5">
    <source>
        <dbReference type="ARBA" id="ARBA00048200"/>
    </source>
</evidence>
<sequence>MSYSSFELLDHSRPIVVFGRDGQVGRALQICLKDLKVPTVFLGRADCDLTSESSIVEVLNRYQPQVIINAAAYTAVDKAEAERDLAFAINAKAPELIARYIANVAHGILVHYSTDYVFADTSQTAYLETDIAGPLEQLSAYGQSKLAGEQAIEEAFNLAHDSGNAKCQDGLPRYLILRTSWVYGDGENFIQKILRLAAKHAQLEIVNDQIGVPTSADWLAKMSMQMIDSNIESGIYHVVPDGETSWHGLAVLAIEAAIAQGECLDAKPENVIPIPTVEYSMKVRRPYNSRLNNTKLKKALSSVSFTEKYPEWQDQVRAYIKENVVKFLSMGMVGESH</sequence>
<proteinExistence type="inferred from homology"/>
<dbReference type="EC" id="1.1.1.133" evidence="3 6"/>
<dbReference type="PANTHER" id="PTHR10491:SF4">
    <property type="entry name" value="METHIONINE ADENOSYLTRANSFERASE 2 SUBUNIT BETA"/>
    <property type="match status" value="1"/>
</dbReference>
<keyword evidence="9" id="KW-1185">Reference proteome</keyword>
<organism evidence="8 9">
    <name type="scientific">Polynucleobacter victoriensis</name>
    <dbReference type="NCBI Taxonomy" id="2049319"/>
    <lineage>
        <taxon>Bacteria</taxon>
        <taxon>Pseudomonadati</taxon>
        <taxon>Pseudomonadota</taxon>
        <taxon>Betaproteobacteria</taxon>
        <taxon>Burkholderiales</taxon>
        <taxon>Burkholderiaceae</taxon>
        <taxon>Polynucleobacter</taxon>
    </lineage>
</organism>
<comment type="similarity">
    <text evidence="2 6">Belongs to the dTDP-4-dehydrorhamnose reductase family.</text>
</comment>
<dbReference type="InterPro" id="IPR005913">
    <property type="entry name" value="dTDP_dehydrorham_reduct"/>
</dbReference>
<evidence type="ECO:0000313" key="9">
    <source>
        <dbReference type="Proteomes" id="UP000197215"/>
    </source>
</evidence>